<dbReference type="EMBL" id="CAXLJL010000115">
    <property type="protein sequence ID" value="CAL5132116.1"/>
    <property type="molecule type" value="Genomic_DNA"/>
</dbReference>
<feature type="transmembrane region" description="Helical" evidence="7">
    <location>
        <begin position="478"/>
        <end position="497"/>
    </location>
</feature>
<evidence type="ECO:0000259" key="10">
    <source>
        <dbReference type="Pfam" id="PF21892"/>
    </source>
</evidence>
<feature type="signal peptide" evidence="8">
    <location>
        <begin position="1"/>
        <end position="20"/>
    </location>
</feature>
<feature type="transmembrane region" description="Helical" evidence="7">
    <location>
        <begin position="331"/>
        <end position="348"/>
    </location>
</feature>
<evidence type="ECO:0000256" key="1">
    <source>
        <dbReference type="ARBA" id="ARBA00004141"/>
    </source>
</evidence>
<dbReference type="InterPro" id="IPR053880">
    <property type="entry name" value="GPR180-like_N"/>
</dbReference>
<dbReference type="GO" id="GO:0016020">
    <property type="term" value="C:membrane"/>
    <property type="evidence" value="ECO:0007669"/>
    <property type="project" value="UniProtKB-SubCell"/>
</dbReference>
<evidence type="ECO:0000256" key="2">
    <source>
        <dbReference type="ARBA" id="ARBA00022692"/>
    </source>
</evidence>
<keyword evidence="5" id="KW-0325">Glycoprotein</keyword>
<evidence type="ECO:0000313" key="11">
    <source>
        <dbReference type="EMBL" id="CAL5132116.1"/>
    </source>
</evidence>
<feature type="transmembrane region" description="Helical" evidence="7">
    <location>
        <begin position="368"/>
        <end position="392"/>
    </location>
</feature>
<feature type="transmembrane region" description="Helical" evidence="7">
    <location>
        <begin position="509"/>
        <end position="528"/>
    </location>
</feature>
<feature type="compositionally biased region" description="Basic and acidic residues" evidence="6">
    <location>
        <begin position="605"/>
        <end position="614"/>
    </location>
</feature>
<evidence type="ECO:0000256" key="6">
    <source>
        <dbReference type="SAM" id="MobiDB-lite"/>
    </source>
</evidence>
<accession>A0AAV2T7F5</accession>
<feature type="domain" description="GPR180/TMEM145 transmembrane" evidence="9">
    <location>
        <begin position="304"/>
        <end position="524"/>
    </location>
</feature>
<gene>
    <name evidence="11" type="ORF">CDAUBV1_LOCUS4626</name>
</gene>
<sequence length="661" mass="74942">MTRVLLNLCFLLIQTYTCFGDVSRGAIDSIKEDMFLTKFAFASKNSSFQFEFAFREEYSPIRMRAYWDSPIAWMDSFHIRLPCLKKQTILSRLSASQIFHLSPNMTSWCKSMSLSGELLEELKTSEHDISLVDWIAVIPRLTARLSGALQLTLEWLNPYSVGSEMSATSVPSAGLEGNMTEVQKTSIRQGKRVELPAVVEMAWQEYVKTGEDSDRHRREMSQWIYCKSPEIALVATHPAWWFFIIERCSEDDHILTAERPGISQPLRGIRAAYEIAFRNGRRGGIFHEHFSAEKFGTLEMDLVFFLLTAMLLGFSLHITHKLFHAHQLHPTAFIWLFAISLRFVAQLIKLGQTLVYAFDGWRNQAISVVVQILYSTSTSALFASLLLLSTGYTVIHREISRNRGICLFTLQVVYTLVFGICYIAMEFLQFRGDVLSRYHSQASFVILGMQLVGWTGFITSCGYTVFTWTHKRLFFIRLAGIFSLWFWNTPFWIFATMNSTEKIYTERLVRAWTEIVTLAAYVVLLVLLRPENTNTIFPFHSTGDSHSPSREPVLSPREGPPVIKSIPAHLPSIKPERSQSPKLRKKTVDVAKIKKPASPTAPVEKIPDIGDKPGDIPGPGFSLSRGLAGIAAEHNLTKRPQTTPSPRFQNLKSELKTASTA</sequence>
<keyword evidence="4 7" id="KW-0472">Membrane</keyword>
<feature type="domain" description="GPR180-like N-terminal" evidence="10">
    <location>
        <begin position="24"/>
        <end position="114"/>
    </location>
</feature>
<keyword evidence="3 7" id="KW-1133">Transmembrane helix</keyword>
<protein>
    <recommendedName>
        <fullName evidence="13">Intimal thickness related receptor IRP domain-containing protein</fullName>
    </recommendedName>
</protein>
<evidence type="ECO:0000313" key="12">
    <source>
        <dbReference type="Proteomes" id="UP001497525"/>
    </source>
</evidence>
<feature type="transmembrane region" description="Helical" evidence="7">
    <location>
        <begin position="302"/>
        <end position="319"/>
    </location>
</feature>
<keyword evidence="2 7" id="KW-0812">Transmembrane</keyword>
<evidence type="ECO:0000259" key="9">
    <source>
        <dbReference type="Pfam" id="PF10192"/>
    </source>
</evidence>
<feature type="region of interest" description="Disordered" evidence="6">
    <location>
        <begin position="599"/>
        <end position="661"/>
    </location>
</feature>
<name>A0AAV2T7F5_CALDB</name>
<comment type="caution">
    <text evidence="11">The sequence shown here is derived from an EMBL/GenBank/DDBJ whole genome shotgun (WGS) entry which is preliminary data.</text>
</comment>
<evidence type="ECO:0000256" key="7">
    <source>
        <dbReference type="SAM" id="Phobius"/>
    </source>
</evidence>
<feature type="compositionally biased region" description="Polar residues" evidence="6">
    <location>
        <begin position="638"/>
        <end position="661"/>
    </location>
</feature>
<feature type="chain" id="PRO_5043875696" description="Intimal thickness related receptor IRP domain-containing protein" evidence="8">
    <location>
        <begin position="21"/>
        <end position="661"/>
    </location>
</feature>
<dbReference type="PANTHER" id="PTHR23252:SF24">
    <property type="entry name" value="TRANSMEMBRANE PROTEIN 145"/>
    <property type="match status" value="1"/>
</dbReference>
<dbReference type="GO" id="GO:0019236">
    <property type="term" value="P:response to pheromone"/>
    <property type="evidence" value="ECO:0007669"/>
    <property type="project" value="InterPro"/>
</dbReference>
<dbReference type="GO" id="GO:0007186">
    <property type="term" value="P:G protein-coupled receptor signaling pathway"/>
    <property type="evidence" value="ECO:0007669"/>
    <property type="project" value="InterPro"/>
</dbReference>
<evidence type="ECO:0000256" key="8">
    <source>
        <dbReference type="SAM" id="SignalP"/>
    </source>
</evidence>
<feature type="transmembrane region" description="Helical" evidence="7">
    <location>
        <begin position="445"/>
        <end position="466"/>
    </location>
</feature>
<comment type="subcellular location">
    <subcellularLocation>
        <location evidence="1">Membrane</location>
        <topology evidence="1">Multi-pass membrane protein</topology>
    </subcellularLocation>
</comment>
<dbReference type="AlphaFoldDB" id="A0AAV2T7F5"/>
<dbReference type="InterPro" id="IPR019336">
    <property type="entry name" value="GPR180/TMEM145_TM"/>
</dbReference>
<dbReference type="Proteomes" id="UP001497525">
    <property type="component" value="Unassembled WGS sequence"/>
</dbReference>
<feature type="region of interest" description="Disordered" evidence="6">
    <location>
        <begin position="539"/>
        <end position="558"/>
    </location>
</feature>
<dbReference type="Pfam" id="PF21892">
    <property type="entry name" value="TMEM145_N"/>
    <property type="match status" value="1"/>
</dbReference>
<evidence type="ECO:0000256" key="5">
    <source>
        <dbReference type="ARBA" id="ARBA00023180"/>
    </source>
</evidence>
<organism evidence="11 12">
    <name type="scientific">Calicophoron daubneyi</name>
    <name type="common">Rumen fluke</name>
    <name type="synonym">Paramphistomum daubneyi</name>
    <dbReference type="NCBI Taxonomy" id="300641"/>
    <lineage>
        <taxon>Eukaryota</taxon>
        <taxon>Metazoa</taxon>
        <taxon>Spiralia</taxon>
        <taxon>Lophotrochozoa</taxon>
        <taxon>Platyhelminthes</taxon>
        <taxon>Trematoda</taxon>
        <taxon>Digenea</taxon>
        <taxon>Plagiorchiida</taxon>
        <taxon>Pronocephalata</taxon>
        <taxon>Paramphistomoidea</taxon>
        <taxon>Paramphistomidae</taxon>
        <taxon>Calicophoron</taxon>
    </lineage>
</organism>
<evidence type="ECO:0000256" key="3">
    <source>
        <dbReference type="ARBA" id="ARBA00022989"/>
    </source>
</evidence>
<dbReference type="InterPro" id="IPR047831">
    <property type="entry name" value="GPR180/TMEM145"/>
</dbReference>
<keyword evidence="8" id="KW-0732">Signal</keyword>
<reference evidence="11" key="1">
    <citation type="submission" date="2024-06" db="EMBL/GenBank/DDBJ databases">
        <authorList>
            <person name="Liu X."/>
            <person name="Lenzi L."/>
            <person name="Haldenby T S."/>
            <person name="Uol C."/>
        </authorList>
    </citation>
    <scope>NUCLEOTIDE SEQUENCE</scope>
</reference>
<dbReference type="Pfam" id="PF10192">
    <property type="entry name" value="GPR180-TMEM145_TM"/>
    <property type="match status" value="1"/>
</dbReference>
<evidence type="ECO:0008006" key="13">
    <source>
        <dbReference type="Google" id="ProtNLM"/>
    </source>
</evidence>
<evidence type="ECO:0000256" key="4">
    <source>
        <dbReference type="ARBA" id="ARBA00023136"/>
    </source>
</evidence>
<dbReference type="PANTHER" id="PTHR23252">
    <property type="entry name" value="INTIMAL THICKNESS RECEPTOR-RELATED"/>
    <property type="match status" value="1"/>
</dbReference>
<feature type="transmembrane region" description="Helical" evidence="7">
    <location>
        <begin position="404"/>
        <end position="425"/>
    </location>
</feature>
<proteinExistence type="predicted"/>